<protein>
    <recommendedName>
        <fullName evidence="2">UspA domain-containing protein</fullName>
    </recommendedName>
</protein>
<dbReference type="OrthoDB" id="843225at2759"/>
<keyword evidence="4" id="KW-0496">Mitochondrion</keyword>
<organism evidence="3 5">
    <name type="scientific">Plasmodiophora brassicae</name>
    <name type="common">Clubroot disease agent</name>
    <dbReference type="NCBI Taxonomy" id="37360"/>
    <lineage>
        <taxon>Eukaryota</taxon>
        <taxon>Sar</taxon>
        <taxon>Rhizaria</taxon>
        <taxon>Endomyxa</taxon>
        <taxon>Phytomyxea</taxon>
        <taxon>Plasmodiophorida</taxon>
        <taxon>Plasmodiophoridae</taxon>
        <taxon>Plasmodiophora</taxon>
    </lineage>
</organism>
<geneLocation type="mitochondrion" evidence="4"/>
<dbReference type="InterPro" id="IPR006016">
    <property type="entry name" value="UspA"/>
</dbReference>
<dbReference type="Gene3D" id="3.40.50.620">
    <property type="entry name" value="HUPs"/>
    <property type="match status" value="1"/>
</dbReference>
<dbReference type="AlphaFoldDB" id="A0A0G4J6K5"/>
<evidence type="ECO:0000313" key="4">
    <source>
        <dbReference type="EMBL" id="SPQ95029.1"/>
    </source>
</evidence>
<dbReference type="SUPFAM" id="SSF52402">
    <property type="entry name" value="Adenine nucleotide alpha hydrolases-like"/>
    <property type="match status" value="1"/>
</dbReference>
<dbReference type="EMBL" id="OVEO01000003">
    <property type="protein sequence ID" value="SPQ95029.1"/>
    <property type="molecule type" value="Genomic_DNA"/>
</dbReference>
<feature type="domain" description="UspA" evidence="2">
    <location>
        <begin position="40"/>
        <end position="188"/>
    </location>
</feature>
<name>A0A0G4J6K5_PLABS</name>
<dbReference type="Pfam" id="PF00582">
    <property type="entry name" value="Usp"/>
    <property type="match status" value="1"/>
</dbReference>
<accession>A0A0G4J6K5</accession>
<feature type="region of interest" description="Disordered" evidence="1">
    <location>
        <begin position="1"/>
        <end position="28"/>
    </location>
</feature>
<evidence type="ECO:0000256" key="1">
    <source>
        <dbReference type="SAM" id="MobiDB-lite"/>
    </source>
</evidence>
<proteinExistence type="predicted"/>
<dbReference type="Proteomes" id="UP000039324">
    <property type="component" value="Unassembled WGS sequence"/>
</dbReference>
<reference evidence="4 6" key="2">
    <citation type="submission" date="2018-03" db="EMBL/GenBank/DDBJ databases">
        <authorList>
            <person name="Fogelqvist J."/>
        </authorList>
    </citation>
    <scope>NUCLEOTIDE SEQUENCE [LARGE SCALE GENOMIC DNA]</scope>
</reference>
<gene>
    <name evidence="3" type="ORF">PBRA_002893</name>
    <name evidence="4" type="ORF">PLBR_LOCUS2244</name>
</gene>
<reference evidence="3 5" key="1">
    <citation type="submission" date="2015-02" db="EMBL/GenBank/DDBJ databases">
        <authorList>
            <person name="Chooi Y.-H."/>
        </authorList>
    </citation>
    <scope>NUCLEOTIDE SEQUENCE [LARGE SCALE GENOMIC DNA]</scope>
    <source>
        <strain evidence="3">E3</strain>
    </source>
</reference>
<evidence type="ECO:0000313" key="6">
    <source>
        <dbReference type="Proteomes" id="UP000290189"/>
    </source>
</evidence>
<dbReference type="Proteomes" id="UP000290189">
    <property type="component" value="Unassembled WGS sequence"/>
</dbReference>
<evidence type="ECO:0000313" key="5">
    <source>
        <dbReference type="Proteomes" id="UP000039324"/>
    </source>
</evidence>
<dbReference type="InterPro" id="IPR014729">
    <property type="entry name" value="Rossmann-like_a/b/a_fold"/>
</dbReference>
<evidence type="ECO:0000259" key="2">
    <source>
        <dbReference type="Pfam" id="PF00582"/>
    </source>
</evidence>
<dbReference type="EMBL" id="CDSF01000133">
    <property type="protein sequence ID" value="CEP02926.1"/>
    <property type="molecule type" value="Genomic_DNA"/>
</dbReference>
<evidence type="ECO:0000313" key="3">
    <source>
        <dbReference type="EMBL" id="CEP02926.1"/>
    </source>
</evidence>
<keyword evidence="5" id="KW-1185">Reference proteome</keyword>
<sequence>MIGETVGRQDMEVRRIGRNAKEDDSGPRHIAVFVNSRSDHVHSKRTWDWAKTNMIRKGDVVTLVTVVPPATPAVPETDDLAPDREGVCTVELSLERKELHSDAEKTLEQLVAGTDRNGWQLETQILQQVGSVGETLVSWLNRHHCDEAIAGATEVHGFKRVMLSLVGGAGSVSKYLANHAPNSVIIVKD</sequence>
<feature type="compositionally biased region" description="Basic and acidic residues" evidence="1">
    <location>
        <begin position="7"/>
        <end position="27"/>
    </location>
</feature>